<feature type="domain" description="FLZ-type" evidence="5">
    <location>
        <begin position="258"/>
        <end position="302"/>
    </location>
</feature>
<keyword evidence="2" id="KW-0479">Metal-binding</keyword>
<dbReference type="PANTHER" id="PTHR46443:SF3">
    <property type="entry name" value="PROTEIN MARD1"/>
    <property type="match status" value="1"/>
</dbReference>
<keyword evidence="7" id="KW-1185">Reference proteome</keyword>
<evidence type="ECO:0000313" key="7">
    <source>
        <dbReference type="Proteomes" id="UP001151287"/>
    </source>
</evidence>
<comment type="similarity">
    <text evidence="1">Belongs to the FLZ family.</text>
</comment>
<dbReference type="OrthoDB" id="1902692at2759"/>
<dbReference type="PANTHER" id="PTHR46443">
    <property type="entry name" value="FCS-LIKE ZINC FINGER 8"/>
    <property type="match status" value="1"/>
</dbReference>
<feature type="zinc finger region" description="FLZ-type" evidence="3">
    <location>
        <begin position="258"/>
        <end position="302"/>
    </location>
</feature>
<reference evidence="6" key="1">
    <citation type="journal article" date="2022" name="Cell">
        <title>Repeat-based holocentromeres influence genome architecture and karyotype evolution.</title>
        <authorList>
            <person name="Hofstatter P.G."/>
            <person name="Thangavel G."/>
            <person name="Lux T."/>
            <person name="Neumann P."/>
            <person name="Vondrak T."/>
            <person name="Novak P."/>
            <person name="Zhang M."/>
            <person name="Costa L."/>
            <person name="Castellani M."/>
            <person name="Scott A."/>
            <person name="Toegelov H."/>
            <person name="Fuchs J."/>
            <person name="Mata-Sucre Y."/>
            <person name="Dias Y."/>
            <person name="Vanzela A.L.L."/>
            <person name="Huettel B."/>
            <person name="Almeida C.C.S."/>
            <person name="Simkova H."/>
            <person name="Souza G."/>
            <person name="Pedrosa-Harand A."/>
            <person name="Macas J."/>
            <person name="Mayer K.F.X."/>
            <person name="Houben A."/>
            <person name="Marques A."/>
        </authorList>
    </citation>
    <scope>NUCLEOTIDE SEQUENCE</scope>
    <source>
        <strain evidence="6">RhyBre1mFocal</strain>
    </source>
</reference>
<accession>A0A9Q0C4Z9</accession>
<dbReference type="Pfam" id="PF04570">
    <property type="entry name" value="zf-FLZ"/>
    <property type="match status" value="1"/>
</dbReference>
<evidence type="ECO:0000256" key="2">
    <source>
        <dbReference type="ARBA" id="ARBA00022723"/>
    </source>
</evidence>
<dbReference type="PROSITE" id="PS51795">
    <property type="entry name" value="ZF_FLZ"/>
    <property type="match status" value="1"/>
</dbReference>
<dbReference type="GO" id="GO:0046872">
    <property type="term" value="F:metal ion binding"/>
    <property type="evidence" value="ECO:0007669"/>
    <property type="project" value="UniProtKB-KW"/>
</dbReference>
<dbReference type="AlphaFoldDB" id="A0A9Q0C4Z9"/>
<feature type="region of interest" description="Disordered" evidence="4">
    <location>
        <begin position="65"/>
        <end position="115"/>
    </location>
</feature>
<evidence type="ECO:0000256" key="4">
    <source>
        <dbReference type="SAM" id="MobiDB-lite"/>
    </source>
</evidence>
<dbReference type="Proteomes" id="UP001151287">
    <property type="component" value="Unassembled WGS sequence"/>
</dbReference>
<evidence type="ECO:0000259" key="5">
    <source>
        <dbReference type="PROSITE" id="PS51795"/>
    </source>
</evidence>
<evidence type="ECO:0000256" key="3">
    <source>
        <dbReference type="PROSITE-ProRule" id="PRU01131"/>
    </source>
</evidence>
<comment type="caution">
    <text evidence="6">The sequence shown here is derived from an EMBL/GenBank/DDBJ whole genome shotgun (WGS) entry which is preliminary data.</text>
</comment>
<organism evidence="6 7">
    <name type="scientific">Rhynchospora breviuscula</name>
    <dbReference type="NCBI Taxonomy" id="2022672"/>
    <lineage>
        <taxon>Eukaryota</taxon>
        <taxon>Viridiplantae</taxon>
        <taxon>Streptophyta</taxon>
        <taxon>Embryophyta</taxon>
        <taxon>Tracheophyta</taxon>
        <taxon>Spermatophyta</taxon>
        <taxon>Magnoliopsida</taxon>
        <taxon>Liliopsida</taxon>
        <taxon>Poales</taxon>
        <taxon>Cyperaceae</taxon>
        <taxon>Cyperoideae</taxon>
        <taxon>Rhynchosporeae</taxon>
        <taxon>Rhynchospora</taxon>
    </lineage>
</organism>
<feature type="region of interest" description="Disordered" evidence="4">
    <location>
        <begin position="26"/>
        <end position="52"/>
    </location>
</feature>
<dbReference type="InterPro" id="IPR007650">
    <property type="entry name" value="Zf-FLZ_dom"/>
</dbReference>
<sequence length="302" mass="33639">MLPIFRGFIFSYMFLRSKIQQMMIRKRSRSIGNNKQSISTDHSNKPTSPSLLNYPRLILGLSPKTNKTSASQETEHYAISPTSTLEPRPFSKITNPTWAHASPSTIARETKKNNPKPIGLGLIDALKDEEMEGNSSPCQDSRMVLFGSKLKIQVPPPSPTGYHIEFGIKNKSSQLALCSPIDRTPIGSNGCLSPRDLELLSEDYTCIISHGPNPRTTHIFDNRVVESPGTERPMIPLRCDSSDRFSSGGDQSMRKSGDFLSFCHGCNKDLNPGSDIFMYRGESAFCSTECRYQAMLFDEGME</sequence>
<proteinExistence type="inferred from homology"/>
<feature type="compositionally biased region" description="Polar residues" evidence="4">
    <location>
        <begin position="92"/>
        <end position="107"/>
    </location>
</feature>
<evidence type="ECO:0000313" key="6">
    <source>
        <dbReference type="EMBL" id="KAJ1687352.1"/>
    </source>
</evidence>
<dbReference type="InterPro" id="IPR044593">
    <property type="entry name" value="FLZ8/MARD1"/>
</dbReference>
<evidence type="ECO:0000256" key="1">
    <source>
        <dbReference type="ARBA" id="ARBA00009374"/>
    </source>
</evidence>
<dbReference type="EMBL" id="JAMQYH010000005">
    <property type="protein sequence ID" value="KAJ1687352.1"/>
    <property type="molecule type" value="Genomic_DNA"/>
</dbReference>
<protein>
    <recommendedName>
        <fullName evidence="5">FLZ-type domain-containing protein</fullName>
    </recommendedName>
</protein>
<gene>
    <name evidence="6" type="ORF">LUZ63_018742</name>
</gene>
<name>A0A9Q0C4Z9_9POAL</name>
<feature type="compositionally biased region" description="Polar residues" evidence="4">
    <location>
        <begin position="30"/>
        <end position="51"/>
    </location>
</feature>